<accession>A0A2G9G5D2</accession>
<dbReference type="GO" id="GO:0004805">
    <property type="term" value="F:trehalose-phosphatase activity"/>
    <property type="evidence" value="ECO:0007669"/>
    <property type="project" value="UniProtKB-EC"/>
</dbReference>
<reference evidence="6" key="1">
    <citation type="journal article" date="2018" name="Gigascience">
        <title>Genome assembly of the Pink Ipe (Handroanthus impetiginosus, Bignoniaceae), a highly valued, ecologically keystone Neotropical timber forest tree.</title>
        <authorList>
            <person name="Silva-Junior O.B."/>
            <person name="Grattapaglia D."/>
            <person name="Novaes E."/>
            <person name="Collevatti R.G."/>
        </authorList>
    </citation>
    <scope>NUCLEOTIDE SEQUENCE [LARGE SCALE GENOMIC DNA]</scope>
    <source>
        <strain evidence="6">cv. UFG-1</strain>
    </source>
</reference>
<dbReference type="InterPro" id="IPR036412">
    <property type="entry name" value="HAD-like_sf"/>
</dbReference>
<evidence type="ECO:0000256" key="3">
    <source>
        <dbReference type="ARBA" id="ARBA00022801"/>
    </source>
</evidence>
<dbReference type="PANTHER" id="PTHR43768:SF32">
    <property type="entry name" value="TREHALOSE-PHOSPHATE PHOSPHATASE C-RELATED"/>
    <property type="match status" value="1"/>
</dbReference>
<dbReference type="PANTHER" id="PTHR43768">
    <property type="entry name" value="TREHALOSE 6-PHOSPHATE PHOSPHATASE"/>
    <property type="match status" value="1"/>
</dbReference>
<evidence type="ECO:0000256" key="2">
    <source>
        <dbReference type="ARBA" id="ARBA00001968"/>
    </source>
</evidence>
<comment type="cofactor">
    <cofactor evidence="2">
        <name>a divalent metal cation</name>
        <dbReference type="ChEBI" id="CHEBI:60240"/>
    </cofactor>
</comment>
<evidence type="ECO:0000256" key="4">
    <source>
        <dbReference type="ARBA" id="ARBA00025274"/>
    </source>
</evidence>
<organism evidence="5 6">
    <name type="scientific">Handroanthus impetiginosus</name>
    <dbReference type="NCBI Taxonomy" id="429701"/>
    <lineage>
        <taxon>Eukaryota</taxon>
        <taxon>Viridiplantae</taxon>
        <taxon>Streptophyta</taxon>
        <taxon>Embryophyta</taxon>
        <taxon>Tracheophyta</taxon>
        <taxon>Spermatophyta</taxon>
        <taxon>Magnoliopsida</taxon>
        <taxon>eudicotyledons</taxon>
        <taxon>Gunneridae</taxon>
        <taxon>Pentapetalae</taxon>
        <taxon>asterids</taxon>
        <taxon>lamiids</taxon>
        <taxon>Lamiales</taxon>
        <taxon>Bignoniaceae</taxon>
        <taxon>Crescentiina</taxon>
        <taxon>Tabebuia alliance</taxon>
        <taxon>Handroanthus</taxon>
    </lineage>
</organism>
<comment type="function">
    <text evidence="4">Removes the phosphate from trehalose 6-phosphate to produce free trehalose. Trehalose accumulation in plant may improve abiotic stress tolerance.</text>
</comment>
<sequence>MNTRQKRHDITIDTKGDALEFLLESLGYAESSNVLPVYIGDDRTDEDAFKVLRKREQGIGILVSKVPKETSASYTLQEPLEVMQFLKRLVEWKKMSLSLLRHLESCRG</sequence>
<dbReference type="EMBL" id="NKXS01006921">
    <property type="protein sequence ID" value="PIN00511.1"/>
    <property type="molecule type" value="Genomic_DNA"/>
</dbReference>
<dbReference type="EC" id="3.1.3.12" evidence="5"/>
<dbReference type="Pfam" id="PF02358">
    <property type="entry name" value="Trehalose_PPase"/>
    <property type="match status" value="1"/>
</dbReference>
<keyword evidence="3 5" id="KW-0378">Hydrolase</keyword>
<comment type="catalytic activity">
    <reaction evidence="1">
        <text>alpha,alpha-trehalose 6-phosphate + H2O = alpha,alpha-trehalose + phosphate</text>
        <dbReference type="Rhea" id="RHEA:23420"/>
        <dbReference type="ChEBI" id="CHEBI:15377"/>
        <dbReference type="ChEBI" id="CHEBI:16551"/>
        <dbReference type="ChEBI" id="CHEBI:43474"/>
        <dbReference type="ChEBI" id="CHEBI:58429"/>
        <dbReference type="EC" id="3.1.3.12"/>
    </reaction>
</comment>
<protein>
    <submittedName>
        <fullName evidence="5">Trehalose-phosphatase</fullName>
        <ecNumber evidence="5">3.1.3.12</ecNumber>
    </submittedName>
</protein>
<evidence type="ECO:0000256" key="1">
    <source>
        <dbReference type="ARBA" id="ARBA00000500"/>
    </source>
</evidence>
<dbReference type="Gene3D" id="3.40.50.1000">
    <property type="entry name" value="HAD superfamily/HAD-like"/>
    <property type="match status" value="1"/>
</dbReference>
<dbReference type="STRING" id="429701.A0A2G9G5D2"/>
<evidence type="ECO:0000313" key="6">
    <source>
        <dbReference type="Proteomes" id="UP000231279"/>
    </source>
</evidence>
<proteinExistence type="predicted"/>
<dbReference type="AlphaFoldDB" id="A0A2G9G5D2"/>
<evidence type="ECO:0000313" key="5">
    <source>
        <dbReference type="EMBL" id="PIN00511.1"/>
    </source>
</evidence>
<dbReference type="GO" id="GO:0005992">
    <property type="term" value="P:trehalose biosynthetic process"/>
    <property type="evidence" value="ECO:0007669"/>
    <property type="project" value="InterPro"/>
</dbReference>
<gene>
    <name evidence="5" type="ORF">CDL12_26987</name>
</gene>
<keyword evidence="6" id="KW-1185">Reference proteome</keyword>
<dbReference type="InterPro" id="IPR023214">
    <property type="entry name" value="HAD_sf"/>
</dbReference>
<dbReference type="Proteomes" id="UP000231279">
    <property type="component" value="Unassembled WGS sequence"/>
</dbReference>
<dbReference type="InterPro" id="IPR003337">
    <property type="entry name" value="Trehalose_PPase"/>
</dbReference>
<name>A0A2G9G5D2_9LAMI</name>
<dbReference type="SUPFAM" id="SSF56784">
    <property type="entry name" value="HAD-like"/>
    <property type="match status" value="1"/>
</dbReference>
<dbReference type="OrthoDB" id="411251at2759"/>
<comment type="caution">
    <text evidence="5">The sequence shown here is derived from an EMBL/GenBank/DDBJ whole genome shotgun (WGS) entry which is preliminary data.</text>
</comment>
<dbReference type="InterPro" id="IPR044651">
    <property type="entry name" value="OTSB-like"/>
</dbReference>